<feature type="compositionally biased region" description="Low complexity" evidence="1">
    <location>
        <begin position="14"/>
        <end position="23"/>
    </location>
</feature>
<evidence type="ECO:0000313" key="4">
    <source>
        <dbReference type="Proteomes" id="UP000680206"/>
    </source>
</evidence>
<organism evidence="3 4">
    <name type="scientific">Actinomadura violacea</name>
    <dbReference type="NCBI Taxonomy" id="2819934"/>
    <lineage>
        <taxon>Bacteria</taxon>
        <taxon>Bacillati</taxon>
        <taxon>Actinomycetota</taxon>
        <taxon>Actinomycetes</taxon>
        <taxon>Streptosporangiales</taxon>
        <taxon>Thermomonosporaceae</taxon>
        <taxon>Actinomadura</taxon>
    </lineage>
</organism>
<feature type="transmembrane region" description="Helical" evidence="2">
    <location>
        <begin position="107"/>
        <end position="130"/>
    </location>
</feature>
<dbReference type="RefSeq" id="WP_208244881.1">
    <property type="nucleotide sequence ID" value="NZ_JAGEPF010000018.1"/>
</dbReference>
<reference evidence="3 4" key="1">
    <citation type="submission" date="2021-03" db="EMBL/GenBank/DDBJ databases">
        <title>Actinomadura violae sp. nov., isolated from lichen in Thailand.</title>
        <authorList>
            <person name="Kanchanasin P."/>
            <person name="Saeng-In P."/>
            <person name="Phongsopitanun W."/>
            <person name="Yuki M."/>
            <person name="Kudo T."/>
            <person name="Ohkuma M."/>
            <person name="Tanasupawat S."/>
        </authorList>
    </citation>
    <scope>NUCLEOTIDE SEQUENCE [LARGE SCALE GENOMIC DNA]</scope>
    <source>
        <strain evidence="3 4">LCR2-06</strain>
    </source>
</reference>
<feature type="compositionally biased region" description="Pro residues" evidence="1">
    <location>
        <begin position="1"/>
        <end position="13"/>
    </location>
</feature>
<dbReference type="EMBL" id="JAGEPF010000018">
    <property type="protein sequence ID" value="MBO2461522.1"/>
    <property type="molecule type" value="Genomic_DNA"/>
</dbReference>
<feature type="region of interest" description="Disordered" evidence="1">
    <location>
        <begin position="1"/>
        <end position="57"/>
    </location>
</feature>
<proteinExistence type="predicted"/>
<feature type="transmembrane region" description="Helical" evidence="2">
    <location>
        <begin position="238"/>
        <end position="256"/>
    </location>
</feature>
<keyword evidence="2" id="KW-0472">Membrane</keyword>
<dbReference type="Proteomes" id="UP000680206">
    <property type="component" value="Unassembled WGS sequence"/>
</dbReference>
<name>A0ABS3RXU1_9ACTN</name>
<evidence type="ECO:0000256" key="2">
    <source>
        <dbReference type="SAM" id="Phobius"/>
    </source>
</evidence>
<keyword evidence="4" id="KW-1185">Reference proteome</keyword>
<evidence type="ECO:0000256" key="1">
    <source>
        <dbReference type="SAM" id="MobiDB-lite"/>
    </source>
</evidence>
<gene>
    <name evidence="3" type="ORF">J4709_28460</name>
</gene>
<sequence>MTRPQQSPPPAPDTAPDTGPDAEPAAEPEGAESGREASSAAPTAPGRAGTETIDPDTEVVEFATPVHEALYRGIASKRAAGLRIIGLYALAAALLGAGMLVRSTAGPAWAAGAALVVGKLMTPQILRLVTLKVRPIKKVRTLAPRATYERRRRAAPQLPPQAAAVIDNARALASARFGTDVPVYITEPDAPPLMRIGAVVCLSPPMIIVGDRLLGTVDQLRWVLAHELQHTTRLQRRIHLLWGMAMTAGWMLLGLLLAPAALWVAVPVLAAALIGVAWARELTADTAAAGTAGDGAAAWHAAVLDTMRRAPWYLRIVRTSPIHPPVRMRACLTSRIVDRRTR</sequence>
<protein>
    <recommendedName>
        <fullName evidence="5">Peptidase M48 domain-containing protein</fullName>
    </recommendedName>
</protein>
<feature type="transmembrane region" description="Helical" evidence="2">
    <location>
        <begin position="262"/>
        <end position="279"/>
    </location>
</feature>
<comment type="caution">
    <text evidence="3">The sequence shown here is derived from an EMBL/GenBank/DDBJ whole genome shotgun (WGS) entry which is preliminary data.</text>
</comment>
<evidence type="ECO:0000313" key="3">
    <source>
        <dbReference type="EMBL" id="MBO2461522.1"/>
    </source>
</evidence>
<evidence type="ECO:0008006" key="5">
    <source>
        <dbReference type="Google" id="ProtNLM"/>
    </source>
</evidence>
<feature type="transmembrane region" description="Helical" evidence="2">
    <location>
        <begin position="80"/>
        <end position="101"/>
    </location>
</feature>
<keyword evidence="2" id="KW-1133">Transmembrane helix</keyword>
<keyword evidence="2" id="KW-0812">Transmembrane</keyword>
<accession>A0ABS3RXU1</accession>